<feature type="compositionally biased region" description="Basic and acidic residues" evidence="1">
    <location>
        <begin position="51"/>
        <end position="64"/>
    </location>
</feature>
<feature type="region of interest" description="Disordered" evidence="1">
    <location>
        <begin position="1"/>
        <end position="64"/>
    </location>
</feature>
<evidence type="ECO:0000256" key="1">
    <source>
        <dbReference type="SAM" id="MobiDB-lite"/>
    </source>
</evidence>
<reference evidence="2 3" key="1">
    <citation type="submission" date="2019-02" db="EMBL/GenBank/DDBJ databases">
        <title>Deep-cultivation of Planctomycetes and their phenomic and genomic characterization uncovers novel biology.</title>
        <authorList>
            <person name="Wiegand S."/>
            <person name="Jogler M."/>
            <person name="Boedeker C."/>
            <person name="Pinto D."/>
            <person name="Vollmers J."/>
            <person name="Rivas-Marin E."/>
            <person name="Kohn T."/>
            <person name="Peeters S.H."/>
            <person name="Heuer A."/>
            <person name="Rast P."/>
            <person name="Oberbeckmann S."/>
            <person name="Bunk B."/>
            <person name="Jeske O."/>
            <person name="Meyerdierks A."/>
            <person name="Storesund J.E."/>
            <person name="Kallscheuer N."/>
            <person name="Luecker S."/>
            <person name="Lage O.M."/>
            <person name="Pohl T."/>
            <person name="Merkel B.J."/>
            <person name="Hornburger P."/>
            <person name="Mueller R.-W."/>
            <person name="Bruemmer F."/>
            <person name="Labrenz M."/>
            <person name="Spormann A.M."/>
            <person name="Op den Camp H."/>
            <person name="Overmann J."/>
            <person name="Amann R."/>
            <person name="Jetten M.S.M."/>
            <person name="Mascher T."/>
            <person name="Medema M.H."/>
            <person name="Devos D.P."/>
            <person name="Kaster A.-K."/>
            <person name="Ovreas L."/>
            <person name="Rohde M."/>
            <person name="Galperin M.Y."/>
            <person name="Jogler C."/>
        </authorList>
    </citation>
    <scope>NUCLEOTIDE SEQUENCE [LARGE SCALE GENOMIC DNA]</scope>
    <source>
        <strain evidence="2 3">Pla85_3_4</strain>
    </source>
</reference>
<name>A0A518E4W5_9BACT</name>
<organism evidence="2 3">
    <name type="scientific">Lignipirellula cremea</name>
    <dbReference type="NCBI Taxonomy" id="2528010"/>
    <lineage>
        <taxon>Bacteria</taxon>
        <taxon>Pseudomonadati</taxon>
        <taxon>Planctomycetota</taxon>
        <taxon>Planctomycetia</taxon>
        <taxon>Pirellulales</taxon>
        <taxon>Pirellulaceae</taxon>
        <taxon>Lignipirellula</taxon>
    </lineage>
</organism>
<accession>A0A518E4W5</accession>
<dbReference type="Proteomes" id="UP000317648">
    <property type="component" value="Chromosome"/>
</dbReference>
<proteinExistence type="predicted"/>
<keyword evidence="3" id="KW-1185">Reference proteome</keyword>
<dbReference type="AlphaFoldDB" id="A0A518E4W5"/>
<dbReference type="EMBL" id="CP036433">
    <property type="protein sequence ID" value="QDU99135.1"/>
    <property type="molecule type" value="Genomic_DNA"/>
</dbReference>
<evidence type="ECO:0000313" key="3">
    <source>
        <dbReference type="Proteomes" id="UP000317648"/>
    </source>
</evidence>
<protein>
    <submittedName>
        <fullName evidence="2">Uncharacterized protein</fullName>
    </submittedName>
</protein>
<gene>
    <name evidence="2" type="ORF">Pla8534_70460</name>
</gene>
<evidence type="ECO:0000313" key="2">
    <source>
        <dbReference type="EMBL" id="QDU99135.1"/>
    </source>
</evidence>
<dbReference type="KEGG" id="lcre:Pla8534_70460"/>
<sequence>MTETFFPQGLPTCRPGGNGLLAPQASDTNSAVLSLRPEVPASGIRRHKQTRREDSQRDLKHASKRSLDWLAWSDGLHDARNGESTAQEPPFAAG</sequence>